<feature type="domain" description="Nudix hydrolase" evidence="22">
    <location>
        <begin position="1"/>
        <end position="119"/>
    </location>
</feature>
<proteinExistence type="inferred from homology"/>
<evidence type="ECO:0000256" key="16">
    <source>
        <dbReference type="ARBA" id="ARBA00031927"/>
    </source>
</evidence>
<reference evidence="23 24" key="1">
    <citation type="submission" date="2018-06" db="EMBL/GenBank/DDBJ databases">
        <title>Genomic Encyclopedia of Type Strains, Phase IV (KMG-IV): sequencing the most valuable type-strain genomes for metagenomic binning, comparative biology and taxonomic classification.</title>
        <authorList>
            <person name="Goeker M."/>
        </authorList>
    </citation>
    <scope>NUCLEOTIDE SEQUENCE [LARGE SCALE GENOMIC DNA]</scope>
    <source>
        <strain evidence="23 24">DSM 25532</strain>
    </source>
</reference>
<dbReference type="GO" id="GO:0042262">
    <property type="term" value="P:DNA protection"/>
    <property type="evidence" value="ECO:0007669"/>
    <property type="project" value="InterPro"/>
</dbReference>
<dbReference type="PROSITE" id="PS51462">
    <property type="entry name" value="NUDIX"/>
    <property type="match status" value="1"/>
</dbReference>
<evidence type="ECO:0000256" key="10">
    <source>
        <dbReference type="ARBA" id="ARBA00024596"/>
    </source>
</evidence>
<accession>A0A366HJB1</accession>
<evidence type="ECO:0000256" key="17">
    <source>
        <dbReference type="ARBA" id="ARBA00032071"/>
    </source>
</evidence>
<dbReference type="InterPro" id="IPR020084">
    <property type="entry name" value="NUDIX_hydrolase_CS"/>
</dbReference>
<evidence type="ECO:0000256" key="14">
    <source>
        <dbReference type="ARBA" id="ARBA00030634"/>
    </source>
</evidence>
<evidence type="ECO:0000256" key="7">
    <source>
        <dbReference type="ARBA" id="ARBA00024448"/>
    </source>
</evidence>
<evidence type="ECO:0000256" key="9">
    <source>
        <dbReference type="ARBA" id="ARBA00024486"/>
    </source>
</evidence>
<comment type="catalytic activity">
    <reaction evidence="20">
        <text>N(6)-methyl-dATP + H2O = N(6)-methyl-dAMP + diphosphate + H(+)</text>
        <dbReference type="Rhea" id="RHEA:67604"/>
        <dbReference type="ChEBI" id="CHEBI:15377"/>
        <dbReference type="ChEBI" id="CHEBI:15378"/>
        <dbReference type="ChEBI" id="CHEBI:33019"/>
        <dbReference type="ChEBI" id="CHEBI:169976"/>
        <dbReference type="ChEBI" id="CHEBI:172872"/>
    </reaction>
    <physiologicalReaction direction="left-to-right" evidence="20">
        <dbReference type="Rhea" id="RHEA:67605"/>
    </physiologicalReaction>
</comment>
<comment type="cofactor">
    <cofactor evidence="1">
        <name>Mg(2+)</name>
        <dbReference type="ChEBI" id="CHEBI:18420"/>
    </cofactor>
</comment>
<comment type="catalytic activity">
    <reaction evidence="10">
        <text>2-oxo-ATP + H2O = 2-oxo-AMP + diphosphate + H(+)</text>
        <dbReference type="Rhea" id="RHEA:67392"/>
        <dbReference type="ChEBI" id="CHEBI:15377"/>
        <dbReference type="ChEBI" id="CHEBI:15378"/>
        <dbReference type="ChEBI" id="CHEBI:33019"/>
        <dbReference type="ChEBI" id="CHEBI:71395"/>
        <dbReference type="ChEBI" id="CHEBI:172878"/>
    </reaction>
    <physiologicalReaction direction="left-to-right" evidence="10">
        <dbReference type="Rhea" id="RHEA:67393"/>
    </physiologicalReaction>
</comment>
<dbReference type="EMBL" id="QNRR01000006">
    <property type="protein sequence ID" value="RBP42334.1"/>
    <property type="molecule type" value="Genomic_DNA"/>
</dbReference>
<name>A0A366HJB1_9BACT</name>
<evidence type="ECO:0000256" key="1">
    <source>
        <dbReference type="ARBA" id="ARBA00001946"/>
    </source>
</evidence>
<evidence type="ECO:0000259" key="22">
    <source>
        <dbReference type="PROSITE" id="PS51462"/>
    </source>
</evidence>
<gene>
    <name evidence="23" type="ORF">DES53_10638</name>
</gene>
<comment type="subunit">
    <text evidence="3">Monomer.</text>
</comment>
<comment type="caution">
    <text evidence="23">The sequence shown here is derived from an EMBL/GenBank/DDBJ whole genome shotgun (WGS) entry which is preliminary data.</text>
</comment>
<keyword evidence="24" id="KW-1185">Reference proteome</keyword>
<dbReference type="InterPro" id="IPR000086">
    <property type="entry name" value="NUDIX_hydrolase_dom"/>
</dbReference>
<dbReference type="PROSITE" id="PS00893">
    <property type="entry name" value="NUDIX_BOX"/>
    <property type="match status" value="1"/>
</dbReference>
<dbReference type="EC" id="3.6.1.56" evidence="11"/>
<evidence type="ECO:0000256" key="12">
    <source>
        <dbReference type="ARBA" id="ARBA00026218"/>
    </source>
</evidence>
<evidence type="ECO:0000256" key="13">
    <source>
        <dbReference type="ARBA" id="ARBA00029673"/>
    </source>
</evidence>
<evidence type="ECO:0000256" key="15">
    <source>
        <dbReference type="ARBA" id="ARBA00030682"/>
    </source>
</evidence>
<evidence type="ECO:0000256" key="20">
    <source>
        <dbReference type="ARBA" id="ARBA00049032"/>
    </source>
</evidence>
<keyword evidence="5" id="KW-0378">Hydrolase</keyword>
<evidence type="ECO:0000256" key="21">
    <source>
        <dbReference type="ARBA" id="ARBA00053094"/>
    </source>
</evidence>
<dbReference type="GO" id="GO:0046872">
    <property type="term" value="F:metal ion binding"/>
    <property type="evidence" value="ECO:0007669"/>
    <property type="project" value="UniProtKB-KW"/>
</dbReference>
<evidence type="ECO:0000256" key="18">
    <source>
        <dbReference type="ARBA" id="ARBA00048002"/>
    </source>
</evidence>
<evidence type="ECO:0000256" key="3">
    <source>
        <dbReference type="ARBA" id="ARBA00011245"/>
    </source>
</evidence>
<comment type="similarity">
    <text evidence="2">Belongs to the Nudix hydrolase family.</text>
</comment>
<evidence type="ECO:0000256" key="5">
    <source>
        <dbReference type="ARBA" id="ARBA00022801"/>
    </source>
</evidence>
<evidence type="ECO:0000313" key="24">
    <source>
        <dbReference type="Proteomes" id="UP000253426"/>
    </source>
</evidence>
<comment type="catalytic activity">
    <reaction evidence="19">
        <text>O(6)-methyl-dGTP + H2O = O(6)-methyl-dGMP + diphosphate + H(+)</text>
        <dbReference type="Rhea" id="RHEA:67600"/>
        <dbReference type="ChEBI" id="CHEBI:15377"/>
        <dbReference type="ChEBI" id="CHEBI:15378"/>
        <dbReference type="ChEBI" id="CHEBI:33019"/>
        <dbReference type="ChEBI" id="CHEBI:169974"/>
        <dbReference type="ChEBI" id="CHEBI:169975"/>
    </reaction>
    <physiologicalReaction direction="left-to-right" evidence="19">
        <dbReference type="Rhea" id="RHEA:67601"/>
    </physiologicalReaction>
</comment>
<dbReference type="GO" id="GO:0005737">
    <property type="term" value="C:cytoplasm"/>
    <property type="evidence" value="ECO:0007669"/>
    <property type="project" value="TreeGrafter"/>
</dbReference>
<dbReference type="GO" id="GO:0008413">
    <property type="term" value="F:8-oxo-7,8-dihydroguanosine triphosphate pyrophosphatase activity"/>
    <property type="evidence" value="ECO:0007669"/>
    <property type="project" value="InterPro"/>
</dbReference>
<evidence type="ECO:0000256" key="2">
    <source>
        <dbReference type="ARBA" id="ARBA00005582"/>
    </source>
</evidence>
<organism evidence="23 24">
    <name type="scientific">Roseimicrobium gellanilyticum</name>
    <dbReference type="NCBI Taxonomy" id="748857"/>
    <lineage>
        <taxon>Bacteria</taxon>
        <taxon>Pseudomonadati</taxon>
        <taxon>Verrucomicrobiota</taxon>
        <taxon>Verrucomicrobiia</taxon>
        <taxon>Verrucomicrobiales</taxon>
        <taxon>Verrucomicrobiaceae</taxon>
        <taxon>Roseimicrobium</taxon>
    </lineage>
</organism>
<evidence type="ECO:0000256" key="8">
    <source>
        <dbReference type="ARBA" id="ARBA00024459"/>
    </source>
</evidence>
<evidence type="ECO:0000256" key="19">
    <source>
        <dbReference type="ARBA" id="ARBA00048894"/>
    </source>
</evidence>
<protein>
    <recommendedName>
        <fullName evidence="12">Oxidized purine nucleoside triphosphate hydrolase</fullName>
        <ecNumber evidence="11">3.6.1.56</ecNumber>
    </recommendedName>
    <alternativeName>
        <fullName evidence="16">2-hydroxy-dATP diphosphatase</fullName>
    </alternativeName>
    <alternativeName>
        <fullName evidence="15">7,8-dihydro-8-oxoguanine triphosphatase</fullName>
    </alternativeName>
    <alternativeName>
        <fullName evidence="14">8-oxo-dGTPase</fullName>
    </alternativeName>
    <alternativeName>
        <fullName evidence="17">Methylated purine nucleoside triphosphate hydrolase</fullName>
    </alternativeName>
    <alternativeName>
        <fullName evidence="13">Nucleoside diphosphate-linked moiety X motif 1</fullName>
    </alternativeName>
</protein>
<comment type="catalytic activity">
    <reaction evidence="9">
        <text>8-oxo-dGTP + H2O = 8-oxo-dGMP + diphosphate + H(+)</text>
        <dbReference type="Rhea" id="RHEA:31575"/>
        <dbReference type="ChEBI" id="CHEBI:15377"/>
        <dbReference type="ChEBI" id="CHEBI:15378"/>
        <dbReference type="ChEBI" id="CHEBI:33019"/>
        <dbReference type="ChEBI" id="CHEBI:63224"/>
        <dbReference type="ChEBI" id="CHEBI:77896"/>
    </reaction>
    <physiologicalReaction direction="left-to-right" evidence="9">
        <dbReference type="Rhea" id="RHEA:31576"/>
    </physiologicalReaction>
</comment>
<dbReference type="Pfam" id="PF00293">
    <property type="entry name" value="NUDIX"/>
    <property type="match status" value="1"/>
</dbReference>
<keyword evidence="6" id="KW-0460">Magnesium</keyword>
<keyword evidence="4" id="KW-0479">Metal-binding</keyword>
<dbReference type="PANTHER" id="PTHR43758">
    <property type="entry name" value="7,8-DIHYDRO-8-OXOGUANINE TRIPHOSPHATASE"/>
    <property type="match status" value="1"/>
</dbReference>
<dbReference type="OrthoDB" id="9804563at2"/>
<dbReference type="PRINTS" id="PR01403">
    <property type="entry name" value="8OXTPHPHTASE"/>
</dbReference>
<evidence type="ECO:0000313" key="23">
    <source>
        <dbReference type="EMBL" id="RBP42334.1"/>
    </source>
</evidence>
<dbReference type="InterPro" id="IPR003563">
    <property type="entry name" value="8ODP"/>
</dbReference>
<dbReference type="GO" id="GO:0008828">
    <property type="term" value="F:dATP diphosphatase activity"/>
    <property type="evidence" value="ECO:0007669"/>
    <property type="project" value="UniProtKB-EC"/>
</dbReference>
<comment type="catalytic activity">
    <reaction evidence="8">
        <text>2-oxo-dATP + H2O = 2-oxo-dAMP + diphosphate + H(+)</text>
        <dbReference type="Rhea" id="RHEA:31583"/>
        <dbReference type="ChEBI" id="CHEBI:15377"/>
        <dbReference type="ChEBI" id="CHEBI:15378"/>
        <dbReference type="ChEBI" id="CHEBI:33019"/>
        <dbReference type="ChEBI" id="CHEBI:63212"/>
        <dbReference type="ChEBI" id="CHEBI:77897"/>
        <dbReference type="EC" id="3.6.1.56"/>
    </reaction>
    <physiologicalReaction direction="left-to-right" evidence="8">
        <dbReference type="Rhea" id="RHEA:31584"/>
    </physiologicalReaction>
</comment>
<evidence type="ECO:0000256" key="6">
    <source>
        <dbReference type="ARBA" id="ARBA00022842"/>
    </source>
</evidence>
<evidence type="ECO:0000256" key="4">
    <source>
        <dbReference type="ARBA" id="ARBA00022723"/>
    </source>
</evidence>
<dbReference type="PANTHER" id="PTHR43758:SF2">
    <property type="entry name" value="OXIDIZED PURINE NUCLEOSIDE TRIPHOSPHATE HYDROLASE"/>
    <property type="match status" value="1"/>
</dbReference>
<evidence type="ECO:0000256" key="11">
    <source>
        <dbReference type="ARBA" id="ARBA00026103"/>
    </source>
</evidence>
<comment type="catalytic activity">
    <reaction evidence="7">
        <text>8-oxo-dATP + H2O = 8-oxo-dAMP + diphosphate + H(+)</text>
        <dbReference type="Rhea" id="RHEA:65396"/>
        <dbReference type="ChEBI" id="CHEBI:15377"/>
        <dbReference type="ChEBI" id="CHEBI:15378"/>
        <dbReference type="ChEBI" id="CHEBI:33019"/>
        <dbReference type="ChEBI" id="CHEBI:71361"/>
        <dbReference type="ChEBI" id="CHEBI:172871"/>
    </reaction>
    <physiologicalReaction direction="left-to-right" evidence="7">
        <dbReference type="Rhea" id="RHEA:65397"/>
    </physiologicalReaction>
</comment>
<dbReference type="Gene3D" id="3.90.79.10">
    <property type="entry name" value="Nucleoside Triphosphate Pyrophosphohydrolase"/>
    <property type="match status" value="1"/>
</dbReference>
<dbReference type="Proteomes" id="UP000253426">
    <property type="component" value="Unassembled WGS sequence"/>
</dbReference>
<comment type="catalytic activity">
    <reaction evidence="18">
        <text>N(6)-methyl-ATP + H2O = N(6)-methyl-AMP + diphosphate + H(+)</text>
        <dbReference type="Rhea" id="RHEA:67608"/>
        <dbReference type="ChEBI" id="CHEBI:15377"/>
        <dbReference type="ChEBI" id="CHEBI:15378"/>
        <dbReference type="ChEBI" id="CHEBI:33019"/>
        <dbReference type="ChEBI" id="CHEBI:144842"/>
        <dbReference type="ChEBI" id="CHEBI:172873"/>
    </reaction>
    <physiologicalReaction direction="left-to-right" evidence="18">
        <dbReference type="Rhea" id="RHEA:67609"/>
    </physiologicalReaction>
</comment>
<dbReference type="SUPFAM" id="SSF55811">
    <property type="entry name" value="Nudix"/>
    <property type="match status" value="1"/>
</dbReference>
<comment type="function">
    <text evidence="21">Oxidized purine nucleoside triphosphate hydrolase which is a prominent sanitizer of the oxidized nucleotide pool. Catalyzes the hydrolysis of 2-oxo-dATP (2-hydroxy-dATP) into 2-oxo-dAMP. Also has a significant hydrolase activity toward 2-oxo-ATP, 8-oxo-dGTP and 8-oxo-dATP. Through the hydrolysis of oxidized purine nucleoside triphosphates, prevents their incorporation into DNA and the subsequent transversions A:T to C:G and G:C to T:A. Also catalyzes the hydrolysis of methylated purine nucleoside triphosphate preventing their integration into DNA. Through this antimutagenic activity protects cells from oxidative stress.</text>
</comment>
<dbReference type="AlphaFoldDB" id="A0A366HJB1"/>
<dbReference type="CDD" id="cd03427">
    <property type="entry name" value="NUDIX_MTH1_Nudt1"/>
    <property type="match status" value="1"/>
</dbReference>
<dbReference type="InterPro" id="IPR015797">
    <property type="entry name" value="NUDIX_hydrolase-like_dom_sf"/>
</dbReference>
<sequence>MFIVEDGKVLLIQKKRGFGQGKVNGPGGKLDPGEEELACAVRETEEELHVTAIDAVKRGELWFQFVDGMAMHVAVFQAQQYTGHATETEEAVPLWTPIEAIPFEKMWADDIHWLHRMLTGTEQFLGTFLFDGDTMLTHDVRWQDA</sequence>